<evidence type="ECO:0000256" key="6">
    <source>
        <dbReference type="ARBA" id="ARBA00023136"/>
    </source>
</evidence>
<feature type="transmembrane region" description="Helical" evidence="7">
    <location>
        <begin position="272"/>
        <end position="296"/>
    </location>
</feature>
<reference evidence="8" key="2">
    <citation type="submission" date="2023-02" db="EMBL/GenBank/DDBJ databases">
        <title>'Rhodoalgimonas zhirmunskyi' gen. nov., isolated from a red alga.</title>
        <authorList>
            <person name="Nedashkovskaya O.I."/>
            <person name="Otstavnykh N.Y."/>
            <person name="Bystritskaya E.P."/>
            <person name="Balabanova L.A."/>
            <person name="Isaeva M.P."/>
        </authorList>
    </citation>
    <scope>NUCLEOTIDE SEQUENCE</scope>
    <source>
        <strain evidence="8">KCTC 52189</strain>
    </source>
</reference>
<keyword evidence="2" id="KW-0813">Transport</keyword>
<feature type="transmembrane region" description="Helical" evidence="7">
    <location>
        <begin position="6"/>
        <end position="24"/>
    </location>
</feature>
<feature type="transmembrane region" description="Helical" evidence="7">
    <location>
        <begin position="156"/>
        <end position="172"/>
    </location>
</feature>
<evidence type="ECO:0000256" key="3">
    <source>
        <dbReference type="ARBA" id="ARBA00022475"/>
    </source>
</evidence>
<evidence type="ECO:0000313" key="9">
    <source>
        <dbReference type="Proteomes" id="UP001226762"/>
    </source>
</evidence>
<keyword evidence="6 7" id="KW-0472">Membrane</keyword>
<keyword evidence="9" id="KW-1185">Reference proteome</keyword>
<dbReference type="AlphaFoldDB" id="A0AAE3WF06"/>
<name>A0AAE3WF06_9RHOB</name>
<dbReference type="Proteomes" id="UP001226762">
    <property type="component" value="Unassembled WGS sequence"/>
</dbReference>
<accession>A0AAE3WF06</accession>
<dbReference type="InterPro" id="IPR004776">
    <property type="entry name" value="Mem_transp_PIN-like"/>
</dbReference>
<evidence type="ECO:0000256" key="7">
    <source>
        <dbReference type="SAM" id="Phobius"/>
    </source>
</evidence>
<evidence type="ECO:0000256" key="1">
    <source>
        <dbReference type="ARBA" id="ARBA00004141"/>
    </source>
</evidence>
<sequence>MNLVLTVLEIVAPVFALAAIGFAWERAGIEYRVQFVTQLAMTLATPCLIFTALMQAEVAPEALTAMTLASVTAHLVMLAIAWLLLKLAGLEMRTFLGPFVFGNTGNLGLPLALFAFGAEGLSLGIVFFAVSAIFVFTLGLALVAGQGGWGKVLREPIVWATVLGAAFLWNGWETPVFVTNTLELVGQMAIPMMLITLGVALARLSARNVRRAVQLALVKLGLGFAVGWGVGLGFGLTGAVFAVLVLQMSTPVPVTTYLLAEKYGRDGGADAGAVAGLVVVSTLISVLALPVILGILL</sequence>
<comment type="caution">
    <text evidence="8">The sequence shown here is derived from an EMBL/GenBank/DDBJ whole genome shotgun (WGS) entry which is preliminary data.</text>
</comment>
<gene>
    <name evidence="8" type="ORF">NO357_11040</name>
</gene>
<reference evidence="8" key="1">
    <citation type="submission" date="2022-07" db="EMBL/GenBank/DDBJ databases">
        <authorList>
            <person name="Otstavnykh N."/>
            <person name="Isaeva M."/>
            <person name="Bystritskaya E."/>
        </authorList>
    </citation>
    <scope>NUCLEOTIDE SEQUENCE</scope>
    <source>
        <strain evidence="8">KCTC 52189</strain>
    </source>
</reference>
<evidence type="ECO:0000256" key="5">
    <source>
        <dbReference type="ARBA" id="ARBA00022989"/>
    </source>
</evidence>
<evidence type="ECO:0000313" key="8">
    <source>
        <dbReference type="EMBL" id="MDQ2090433.1"/>
    </source>
</evidence>
<keyword evidence="5 7" id="KW-1133">Transmembrane helix</keyword>
<keyword evidence="3" id="KW-1003">Cell membrane</keyword>
<dbReference type="Pfam" id="PF03547">
    <property type="entry name" value="Mem_trans"/>
    <property type="match status" value="1"/>
</dbReference>
<proteinExistence type="predicted"/>
<organism evidence="8 9">
    <name type="scientific">Marimonas arenosa</name>
    <dbReference type="NCBI Taxonomy" id="1795305"/>
    <lineage>
        <taxon>Bacteria</taxon>
        <taxon>Pseudomonadati</taxon>
        <taxon>Pseudomonadota</taxon>
        <taxon>Alphaproteobacteria</taxon>
        <taxon>Rhodobacterales</taxon>
        <taxon>Paracoccaceae</taxon>
        <taxon>Marimonas</taxon>
    </lineage>
</organism>
<keyword evidence="4 7" id="KW-0812">Transmembrane</keyword>
<dbReference type="GO" id="GO:0016020">
    <property type="term" value="C:membrane"/>
    <property type="evidence" value="ECO:0007669"/>
    <property type="project" value="UniProtKB-SubCell"/>
</dbReference>
<dbReference type="EMBL" id="JANHAX010000003">
    <property type="protein sequence ID" value="MDQ2090433.1"/>
    <property type="molecule type" value="Genomic_DNA"/>
</dbReference>
<dbReference type="GO" id="GO:0055085">
    <property type="term" value="P:transmembrane transport"/>
    <property type="evidence" value="ECO:0007669"/>
    <property type="project" value="InterPro"/>
</dbReference>
<feature type="transmembrane region" description="Helical" evidence="7">
    <location>
        <begin position="36"/>
        <end position="56"/>
    </location>
</feature>
<comment type="subcellular location">
    <subcellularLocation>
        <location evidence="1">Membrane</location>
        <topology evidence="1">Multi-pass membrane protein</topology>
    </subcellularLocation>
</comment>
<feature type="transmembrane region" description="Helical" evidence="7">
    <location>
        <begin position="184"/>
        <end position="204"/>
    </location>
</feature>
<dbReference type="PANTHER" id="PTHR36838:SF1">
    <property type="entry name" value="SLR1864 PROTEIN"/>
    <property type="match status" value="1"/>
</dbReference>
<protein>
    <submittedName>
        <fullName evidence="8">AEC family transporter</fullName>
    </submittedName>
</protein>
<dbReference type="RefSeq" id="WP_306735715.1">
    <property type="nucleotide sequence ID" value="NZ_JANHAX010000003.1"/>
</dbReference>
<feature type="transmembrane region" description="Helical" evidence="7">
    <location>
        <begin position="96"/>
        <end position="117"/>
    </location>
</feature>
<feature type="transmembrane region" description="Helical" evidence="7">
    <location>
        <begin position="62"/>
        <end position="84"/>
    </location>
</feature>
<feature type="transmembrane region" description="Helical" evidence="7">
    <location>
        <begin position="123"/>
        <end position="144"/>
    </location>
</feature>
<evidence type="ECO:0000256" key="2">
    <source>
        <dbReference type="ARBA" id="ARBA00022448"/>
    </source>
</evidence>
<dbReference type="PANTHER" id="PTHR36838">
    <property type="entry name" value="AUXIN EFFLUX CARRIER FAMILY PROTEIN"/>
    <property type="match status" value="1"/>
</dbReference>
<evidence type="ECO:0000256" key="4">
    <source>
        <dbReference type="ARBA" id="ARBA00022692"/>
    </source>
</evidence>